<dbReference type="Proteomes" id="UP000192575">
    <property type="component" value="Unassembled WGS sequence"/>
</dbReference>
<proteinExistence type="predicted"/>
<comment type="caution">
    <text evidence="3">The sequence shown here is derived from an EMBL/GenBank/DDBJ whole genome shotgun (WGS) entry which is preliminary data.</text>
</comment>
<dbReference type="RefSeq" id="WP_081534374.1">
    <property type="nucleotide sequence ID" value="NZ_JAINRM010000029.1"/>
</dbReference>
<dbReference type="EMBL" id="WKKZ01000392">
    <property type="protein sequence ID" value="MSE05764.1"/>
    <property type="molecule type" value="Genomic_DNA"/>
</dbReference>
<accession>A0A1V9RBY1</accession>
<dbReference type="Proteomes" id="UP000437575">
    <property type="component" value="Unassembled WGS sequence"/>
</dbReference>
<evidence type="ECO:0000313" key="8">
    <source>
        <dbReference type="Proteomes" id="UP000467635"/>
    </source>
</evidence>
<dbReference type="EMBL" id="NFHF01000005">
    <property type="protein sequence ID" value="OUN19022.1"/>
    <property type="molecule type" value="Genomic_DNA"/>
</dbReference>
<dbReference type="EMBL" id="NBEF01000017">
    <property type="protein sequence ID" value="OQQ90548.1"/>
    <property type="molecule type" value="Genomic_DNA"/>
</dbReference>
<evidence type="ECO:0000313" key="6">
    <source>
        <dbReference type="Proteomes" id="UP000196255"/>
    </source>
</evidence>
<organism evidence="3 5">
    <name type="scientific">Ligilactobacillus salivarius</name>
    <dbReference type="NCBI Taxonomy" id="1624"/>
    <lineage>
        <taxon>Bacteria</taxon>
        <taxon>Bacillati</taxon>
        <taxon>Bacillota</taxon>
        <taxon>Bacilli</taxon>
        <taxon>Lactobacillales</taxon>
        <taxon>Lactobacillaceae</taxon>
        <taxon>Ligilactobacillus</taxon>
    </lineage>
</organism>
<evidence type="ECO:0000313" key="5">
    <source>
        <dbReference type="Proteomes" id="UP000192575"/>
    </source>
</evidence>
<evidence type="ECO:0000313" key="3">
    <source>
        <dbReference type="EMBL" id="OQQ90548.1"/>
    </source>
</evidence>
<dbReference type="Proteomes" id="UP000196255">
    <property type="component" value="Unassembled WGS sequence"/>
</dbReference>
<evidence type="ECO:0000313" key="4">
    <source>
        <dbReference type="EMBL" id="OUN19022.1"/>
    </source>
</evidence>
<dbReference type="EMBL" id="WKKX01000770">
    <property type="protein sequence ID" value="MSE09323.1"/>
    <property type="molecule type" value="Genomic_DNA"/>
</dbReference>
<reference evidence="7 8" key="4">
    <citation type="submission" date="2019-11" db="EMBL/GenBank/DDBJ databases">
        <title>Draft Genome Sequence of Plant Growth-Promoting Rhizosphere-Associated Bacteria.</title>
        <authorList>
            <person name="Vasilyev I.Y."/>
            <person name="Radchenko V."/>
            <person name="Ilnitskaya E.V."/>
        </authorList>
    </citation>
    <scope>NUCLEOTIDE SEQUENCE [LARGE SCALE GENOMIC DNA]</scope>
    <source>
        <strain evidence="2 8">VRA_01-1sq_f</strain>
        <strain evidence="1 7">VRA_1sq_f</strain>
    </source>
</reference>
<sequence length="116" mass="13699">MLKVDKPVNDSGVIIPDEIFDFILTVMWTSQIERNPISIGHKIMVLMYEDDQINKWIDTLKPIELSLLHDWIILHAKDRQFRLYGAYLQGESHLLFELDLMKPKEKKARLLPKKIN</sequence>
<gene>
    <name evidence="4" type="ORF">B5G36_03285</name>
    <name evidence="3" type="ORF">B6U56_04490</name>
    <name evidence="2" type="ORF">GKC33_11720</name>
    <name evidence="1" type="ORF">GKC34_08090</name>
</gene>
<protein>
    <submittedName>
        <fullName evidence="3">Uncharacterized protein</fullName>
    </submittedName>
</protein>
<name>A0A1V9RBY1_9LACO</name>
<reference evidence="6" key="2">
    <citation type="submission" date="2017-04" db="EMBL/GenBank/DDBJ databases">
        <title>Function of individual gut microbiota members based on whole genome sequencing of pure cultures obtained from chicken caecum.</title>
        <authorList>
            <person name="Medvecky M."/>
            <person name="Cejkova D."/>
            <person name="Polansky O."/>
            <person name="Karasova D."/>
            <person name="Kubasova T."/>
            <person name="Cizek A."/>
            <person name="Rychlik I."/>
        </authorList>
    </citation>
    <scope>NUCLEOTIDE SEQUENCE [LARGE SCALE GENOMIC DNA]</scope>
    <source>
        <strain evidence="6">An84</strain>
    </source>
</reference>
<evidence type="ECO:0000313" key="1">
    <source>
        <dbReference type="EMBL" id="MSE05764.1"/>
    </source>
</evidence>
<dbReference type="AlphaFoldDB" id="A0A1V9RBY1"/>
<reference evidence="3 5" key="1">
    <citation type="submission" date="2017-03" db="EMBL/GenBank/DDBJ databases">
        <title>Phylogenomics and comparative genomics of Lactobacillus salivarius, a mammalian gut commensal.</title>
        <authorList>
            <person name="Harris H.M."/>
        </authorList>
    </citation>
    <scope>NUCLEOTIDE SEQUENCE [LARGE SCALE GENOMIC DNA]</scope>
    <source>
        <strain evidence="3 5">JCM 1047</strain>
    </source>
</reference>
<evidence type="ECO:0000313" key="7">
    <source>
        <dbReference type="Proteomes" id="UP000437575"/>
    </source>
</evidence>
<evidence type="ECO:0000313" key="2">
    <source>
        <dbReference type="EMBL" id="MSE09323.1"/>
    </source>
</evidence>
<dbReference type="Proteomes" id="UP000467635">
    <property type="component" value="Unassembled WGS sequence"/>
</dbReference>
<reference evidence="4" key="3">
    <citation type="journal article" date="2018" name="BMC Genomics">
        <title>Whole genome sequencing and function prediction of 133 gut anaerobes isolated from chicken caecum in pure cultures.</title>
        <authorList>
            <person name="Medvecky M."/>
            <person name="Cejkova D."/>
            <person name="Polansky O."/>
            <person name="Karasova D."/>
            <person name="Kubasova T."/>
            <person name="Cizek A."/>
            <person name="Rychlik I."/>
        </authorList>
    </citation>
    <scope>NUCLEOTIDE SEQUENCE</scope>
    <source>
        <strain evidence="4">An84</strain>
    </source>
</reference>